<name>A0A9P6XPE1_9FUNG</name>
<keyword evidence="2" id="KW-1185">Reference proteome</keyword>
<dbReference type="EMBL" id="JAANIU010014294">
    <property type="protein sequence ID" value="KAG1529704.1"/>
    <property type="molecule type" value="Genomic_DNA"/>
</dbReference>
<dbReference type="Proteomes" id="UP000740926">
    <property type="component" value="Unassembled WGS sequence"/>
</dbReference>
<proteinExistence type="predicted"/>
<evidence type="ECO:0000313" key="2">
    <source>
        <dbReference type="Proteomes" id="UP000740926"/>
    </source>
</evidence>
<evidence type="ECO:0000313" key="1">
    <source>
        <dbReference type="EMBL" id="KAG1529704.1"/>
    </source>
</evidence>
<dbReference type="AlphaFoldDB" id="A0A9P6XPE1"/>
<protein>
    <submittedName>
        <fullName evidence="1">Uncharacterized protein</fullName>
    </submittedName>
</protein>
<gene>
    <name evidence="1" type="ORF">G6F50_017817</name>
</gene>
<sequence length="102" mass="10608">MPARSCSSSGWPGSSTIFTGMRCTTLVKLPVAFSGAMAAKVTPVAGAMLSMWPRSDLPGNTSTFSSTCWPACMRVICVSWKLATTNARFNGTTAATGVPGVR</sequence>
<comment type="caution">
    <text evidence="1">The sequence shown here is derived from an EMBL/GenBank/DDBJ whole genome shotgun (WGS) entry which is preliminary data.</text>
</comment>
<accession>A0A9P6XPE1</accession>
<organism evidence="1 2">
    <name type="scientific">Rhizopus delemar</name>
    <dbReference type="NCBI Taxonomy" id="936053"/>
    <lineage>
        <taxon>Eukaryota</taxon>
        <taxon>Fungi</taxon>
        <taxon>Fungi incertae sedis</taxon>
        <taxon>Mucoromycota</taxon>
        <taxon>Mucoromycotina</taxon>
        <taxon>Mucoromycetes</taxon>
        <taxon>Mucorales</taxon>
        <taxon>Mucorineae</taxon>
        <taxon>Rhizopodaceae</taxon>
        <taxon>Rhizopus</taxon>
    </lineage>
</organism>
<reference evidence="1 2" key="1">
    <citation type="journal article" date="2020" name="Microb. Genom.">
        <title>Genetic diversity of clinical and environmental Mucorales isolates obtained from an investigation of mucormycosis cases among solid organ transplant recipients.</title>
        <authorList>
            <person name="Nguyen M.H."/>
            <person name="Kaul D."/>
            <person name="Muto C."/>
            <person name="Cheng S.J."/>
            <person name="Richter R.A."/>
            <person name="Bruno V.M."/>
            <person name="Liu G."/>
            <person name="Beyhan S."/>
            <person name="Sundermann A.J."/>
            <person name="Mounaud S."/>
            <person name="Pasculle A.W."/>
            <person name="Nierman W.C."/>
            <person name="Driscoll E."/>
            <person name="Cumbie R."/>
            <person name="Clancy C.J."/>
            <person name="Dupont C.L."/>
        </authorList>
    </citation>
    <scope>NUCLEOTIDE SEQUENCE [LARGE SCALE GENOMIC DNA]</scope>
    <source>
        <strain evidence="1 2">GL24</strain>
    </source>
</reference>